<dbReference type="InterPro" id="IPR005170">
    <property type="entry name" value="Transptr-assoc_dom"/>
</dbReference>
<feature type="transmembrane region" description="Helical" evidence="8">
    <location>
        <begin position="132"/>
        <end position="159"/>
    </location>
</feature>
<feature type="transmembrane region" description="Helical" evidence="8">
    <location>
        <begin position="7"/>
        <end position="27"/>
    </location>
</feature>
<evidence type="ECO:0000256" key="4">
    <source>
        <dbReference type="ARBA" id="ARBA00022989"/>
    </source>
</evidence>
<dbReference type="Proteomes" id="UP001236569">
    <property type="component" value="Unassembled WGS sequence"/>
</dbReference>
<keyword evidence="5 7" id="KW-0129">CBS domain</keyword>
<sequence length="435" mass="49398">MDSQQAIGVILSMVFSAFFSGVEMAFVSANKLYFELQAKQGVITGQIISRFIKNPSKFIGTLLIGNTLSLVAYGIFMEGYLHHQIEHYFPVFGTGLVPGLIASILGTVIILGTSEFTPKSVFLLNPDGFLEVLSIPIWIIYTLMYPLVWAIVGLSSWFIKNVLRLEYSEEKPAFGLTDLNHYMQNLNRKISTEEEAEVDTKIFNNALEFKQVKVRDCMIPRTEIVAIDFEDGIEELKKTFVESGHSKVLVYKDTLEDVVGYCHSVALFKKPKDIQSILKPILIVPEAMPAKDLMLRFSKERKSLALIVDEFGSTSGLVSMEDVMEQIFGDIEDEYDDNEDLIEKRLEDKVYLLSARLEIDYLNEKYEWNLPEGDYDTLGGMIISINEDIPEVNETIIAHPFNFQIISMMDARIDTVKLTIIGEIERKTESFSMKH</sequence>
<keyword evidence="6 8" id="KW-0472">Membrane</keyword>
<dbReference type="PROSITE" id="PS51371">
    <property type="entry name" value="CBS"/>
    <property type="match status" value="1"/>
</dbReference>
<gene>
    <name evidence="10" type="ORF">QM480_17040</name>
</gene>
<dbReference type="SUPFAM" id="SSF54631">
    <property type="entry name" value="CBS-domain pair"/>
    <property type="match status" value="1"/>
</dbReference>
<evidence type="ECO:0000256" key="7">
    <source>
        <dbReference type="PROSITE-ProRule" id="PRU00703"/>
    </source>
</evidence>
<evidence type="ECO:0000313" key="10">
    <source>
        <dbReference type="EMBL" id="MDI9866051.1"/>
    </source>
</evidence>
<evidence type="ECO:0000256" key="1">
    <source>
        <dbReference type="ARBA" id="ARBA00004141"/>
    </source>
</evidence>
<dbReference type="Gene3D" id="3.30.465.10">
    <property type="match status" value="1"/>
</dbReference>
<dbReference type="InterPro" id="IPR000644">
    <property type="entry name" value="CBS_dom"/>
</dbReference>
<keyword evidence="11" id="KW-1185">Reference proteome</keyword>
<evidence type="ECO:0000256" key="2">
    <source>
        <dbReference type="ARBA" id="ARBA00022692"/>
    </source>
</evidence>
<dbReference type="Pfam" id="PF01595">
    <property type="entry name" value="CNNM"/>
    <property type="match status" value="1"/>
</dbReference>
<dbReference type="InterPro" id="IPR036318">
    <property type="entry name" value="FAD-bd_PCMH-like_sf"/>
</dbReference>
<evidence type="ECO:0000313" key="11">
    <source>
        <dbReference type="Proteomes" id="UP001236569"/>
    </source>
</evidence>
<dbReference type="SMART" id="SM01091">
    <property type="entry name" value="CorC_HlyC"/>
    <property type="match status" value="1"/>
</dbReference>
<accession>A0ABT6YSD5</accession>
<feature type="transmembrane region" description="Helical" evidence="8">
    <location>
        <begin position="58"/>
        <end position="76"/>
    </location>
</feature>
<reference evidence="10 11" key="1">
    <citation type="submission" date="2023-05" db="EMBL/GenBank/DDBJ databases">
        <title>Novel species of genus Flectobacillus isolated from stream in China.</title>
        <authorList>
            <person name="Lu H."/>
        </authorList>
    </citation>
    <scope>NUCLEOTIDE SEQUENCE [LARGE SCALE GENOMIC DNA]</scope>
    <source>
        <strain evidence="10 11">DC10W</strain>
    </source>
</reference>
<dbReference type="SUPFAM" id="SSF56176">
    <property type="entry name" value="FAD-binding/transporter-associated domain-like"/>
    <property type="match status" value="1"/>
</dbReference>
<protein>
    <submittedName>
        <fullName evidence="10">Hemolysin family protein</fullName>
    </submittedName>
</protein>
<dbReference type="PANTHER" id="PTHR22777">
    <property type="entry name" value="HEMOLYSIN-RELATED"/>
    <property type="match status" value="1"/>
</dbReference>
<name>A0ABT6YSD5_9BACT</name>
<dbReference type="InterPro" id="IPR046342">
    <property type="entry name" value="CBS_dom_sf"/>
</dbReference>
<evidence type="ECO:0000256" key="3">
    <source>
        <dbReference type="ARBA" id="ARBA00022737"/>
    </source>
</evidence>
<dbReference type="RefSeq" id="WP_283328855.1">
    <property type="nucleotide sequence ID" value="NZ_JASHIC010000023.1"/>
</dbReference>
<dbReference type="EMBL" id="JASHID010000014">
    <property type="protein sequence ID" value="MDI9866051.1"/>
    <property type="molecule type" value="Genomic_DNA"/>
</dbReference>
<keyword evidence="3" id="KW-0677">Repeat</keyword>
<feature type="domain" description="CBS" evidence="9">
    <location>
        <begin position="277"/>
        <end position="334"/>
    </location>
</feature>
<dbReference type="CDD" id="cd04590">
    <property type="entry name" value="CBS_pair_CorC_HlyC_assoc"/>
    <property type="match status" value="1"/>
</dbReference>
<organism evidence="10 11">
    <name type="scientific">Flectobacillus longus</name>
    <dbReference type="NCBI Taxonomy" id="2984207"/>
    <lineage>
        <taxon>Bacteria</taxon>
        <taxon>Pseudomonadati</taxon>
        <taxon>Bacteroidota</taxon>
        <taxon>Cytophagia</taxon>
        <taxon>Cytophagales</taxon>
        <taxon>Flectobacillaceae</taxon>
        <taxon>Flectobacillus</taxon>
    </lineage>
</organism>
<keyword evidence="2 8" id="KW-0812">Transmembrane</keyword>
<comment type="subcellular location">
    <subcellularLocation>
        <location evidence="1">Membrane</location>
        <topology evidence="1">Multi-pass membrane protein</topology>
    </subcellularLocation>
</comment>
<dbReference type="Pfam" id="PF00571">
    <property type="entry name" value="CBS"/>
    <property type="match status" value="1"/>
</dbReference>
<dbReference type="InterPro" id="IPR016169">
    <property type="entry name" value="FAD-bd_PCMH_sub2"/>
</dbReference>
<comment type="caution">
    <text evidence="10">The sequence shown here is derived from an EMBL/GenBank/DDBJ whole genome shotgun (WGS) entry which is preliminary data.</text>
</comment>
<dbReference type="InterPro" id="IPR044751">
    <property type="entry name" value="Ion_transp-like_CBS"/>
</dbReference>
<evidence type="ECO:0000259" key="9">
    <source>
        <dbReference type="PROSITE" id="PS51371"/>
    </source>
</evidence>
<dbReference type="Gene3D" id="3.10.580.10">
    <property type="entry name" value="CBS-domain"/>
    <property type="match status" value="1"/>
</dbReference>
<dbReference type="Pfam" id="PF03471">
    <property type="entry name" value="CorC_HlyC"/>
    <property type="match status" value="1"/>
</dbReference>
<dbReference type="PANTHER" id="PTHR22777:SF17">
    <property type="entry name" value="UPF0053 PROTEIN SLL0260"/>
    <property type="match status" value="1"/>
</dbReference>
<keyword evidence="4 8" id="KW-1133">Transmembrane helix</keyword>
<feature type="transmembrane region" description="Helical" evidence="8">
    <location>
        <begin position="88"/>
        <end position="112"/>
    </location>
</feature>
<proteinExistence type="predicted"/>
<dbReference type="InterPro" id="IPR002550">
    <property type="entry name" value="CNNM"/>
</dbReference>
<evidence type="ECO:0000256" key="5">
    <source>
        <dbReference type="ARBA" id="ARBA00023122"/>
    </source>
</evidence>
<evidence type="ECO:0000256" key="8">
    <source>
        <dbReference type="SAM" id="Phobius"/>
    </source>
</evidence>
<evidence type="ECO:0000256" key="6">
    <source>
        <dbReference type="ARBA" id="ARBA00023136"/>
    </source>
</evidence>